<evidence type="ECO:0000313" key="6">
    <source>
        <dbReference type="EMBL" id="MFC5885578.1"/>
    </source>
</evidence>
<evidence type="ECO:0000256" key="3">
    <source>
        <dbReference type="SAM" id="MobiDB-lite"/>
    </source>
</evidence>
<dbReference type="SUPFAM" id="SSF111331">
    <property type="entry name" value="NAD kinase/diacylglycerol kinase-like"/>
    <property type="match status" value="1"/>
</dbReference>
<dbReference type="SMART" id="SM00046">
    <property type="entry name" value="DAGKc"/>
    <property type="match status" value="1"/>
</dbReference>
<dbReference type="PANTHER" id="PTHR12358:SF54">
    <property type="entry name" value="SPHINGOSINE KINASE RELATED PROTEIN"/>
    <property type="match status" value="1"/>
</dbReference>
<dbReference type="Proteomes" id="UP001596067">
    <property type="component" value="Unassembled WGS sequence"/>
</dbReference>
<dbReference type="EC" id="2.7.1.-" evidence="6"/>
<feature type="transmembrane region" description="Helical" evidence="4">
    <location>
        <begin position="38"/>
        <end position="57"/>
    </location>
</feature>
<dbReference type="RefSeq" id="WP_313761740.1">
    <property type="nucleotide sequence ID" value="NZ_BAAAVH010000049.1"/>
</dbReference>
<comment type="cofactor">
    <cofactor evidence="1">
        <name>Mg(2+)</name>
        <dbReference type="ChEBI" id="CHEBI:18420"/>
    </cofactor>
</comment>
<dbReference type="GO" id="GO:0016301">
    <property type="term" value="F:kinase activity"/>
    <property type="evidence" value="ECO:0007669"/>
    <property type="project" value="UniProtKB-KW"/>
</dbReference>
<keyword evidence="6" id="KW-0418">Kinase</keyword>
<dbReference type="Gene3D" id="2.60.200.40">
    <property type="match status" value="1"/>
</dbReference>
<dbReference type="Gene3D" id="3.40.50.10330">
    <property type="entry name" value="Probable inorganic polyphosphate/atp-NAD kinase, domain 1"/>
    <property type="match status" value="1"/>
</dbReference>
<reference evidence="7" key="1">
    <citation type="journal article" date="2019" name="Int. J. Syst. Evol. Microbiol.">
        <title>The Global Catalogue of Microorganisms (GCM) 10K type strain sequencing project: providing services to taxonomists for standard genome sequencing and annotation.</title>
        <authorList>
            <consortium name="The Broad Institute Genomics Platform"/>
            <consortium name="The Broad Institute Genome Sequencing Center for Infectious Disease"/>
            <person name="Wu L."/>
            <person name="Ma J."/>
        </authorList>
    </citation>
    <scope>NUCLEOTIDE SEQUENCE [LARGE SCALE GENOMIC DNA]</scope>
    <source>
        <strain evidence="7">CGMCC 4.1469</strain>
    </source>
</reference>
<feature type="region of interest" description="Disordered" evidence="3">
    <location>
        <begin position="437"/>
        <end position="470"/>
    </location>
</feature>
<evidence type="ECO:0000256" key="1">
    <source>
        <dbReference type="ARBA" id="ARBA00001946"/>
    </source>
</evidence>
<accession>A0ABW1EWZ7</accession>
<dbReference type="EMBL" id="JBHSOD010000010">
    <property type="protein sequence ID" value="MFC5885578.1"/>
    <property type="molecule type" value="Genomic_DNA"/>
</dbReference>
<keyword evidence="6" id="KW-0808">Transferase</keyword>
<keyword evidence="4" id="KW-0812">Transmembrane</keyword>
<evidence type="ECO:0000313" key="7">
    <source>
        <dbReference type="Proteomes" id="UP001596067"/>
    </source>
</evidence>
<proteinExistence type="inferred from homology"/>
<protein>
    <submittedName>
        <fullName evidence="6">Diacylglycerol/lipid kinase family protein</fullName>
        <ecNumber evidence="6">2.7.1.-</ecNumber>
    </submittedName>
</protein>
<keyword evidence="4" id="KW-0472">Membrane</keyword>
<dbReference type="PROSITE" id="PS50146">
    <property type="entry name" value="DAGK"/>
    <property type="match status" value="1"/>
</dbReference>
<sequence>MVSSGYSRARVLAWLALVAVAGSFTVLAAASGASALLVVLVGVVGLAGAAAGLWLAVSRRGTVRTLGVLLAVCGPAAVLAACTAVGLWTEALAALVLWTAGGACARWAVRQVRPPRPMRAIRSRRPDRPVLIMNPRSGGGKVGRFRLAERAEALGARVILLDTAGGVRQDVTELARQAVAQGADLLGVAGGDGTQALVAEVAAEHGLPFLVLPAGTRNHFAMDLGLDRADPSRTLAALTDGEELRVDLGRVSGRPFVNTVSFGVYAQVVQSPEYRDAKAGTALDAMPDLLLGYSGARLDVRADDARLAAPQAVLVSNNPYAGPQPLGGARRPRLDLGTLGVVGIRVESAAQAAEVALRGTRAAGLDVLTARRVTVRADRPTIPVAVDGEALSLPAPVDCEIRPGALRVLVPRDRPGVPVVRERPDWRWVVALALGRPLPTGQTPAADEPPPADGTSPTDEPPPAGRTRNG</sequence>
<feature type="domain" description="DAGKc" evidence="5">
    <location>
        <begin position="124"/>
        <end position="255"/>
    </location>
</feature>
<gene>
    <name evidence="6" type="ORF">ACFP0N_11415</name>
</gene>
<dbReference type="PANTHER" id="PTHR12358">
    <property type="entry name" value="SPHINGOSINE KINASE"/>
    <property type="match status" value="1"/>
</dbReference>
<organism evidence="6 7">
    <name type="scientific">Kitasatospora aburaviensis</name>
    <dbReference type="NCBI Taxonomy" id="67265"/>
    <lineage>
        <taxon>Bacteria</taxon>
        <taxon>Bacillati</taxon>
        <taxon>Actinomycetota</taxon>
        <taxon>Actinomycetes</taxon>
        <taxon>Kitasatosporales</taxon>
        <taxon>Streptomycetaceae</taxon>
        <taxon>Kitasatospora</taxon>
    </lineage>
</organism>
<keyword evidence="4" id="KW-1133">Transmembrane helix</keyword>
<dbReference type="InterPro" id="IPR016064">
    <property type="entry name" value="NAD/diacylglycerol_kinase_sf"/>
</dbReference>
<keyword evidence="7" id="KW-1185">Reference proteome</keyword>
<name>A0ABW1EWZ7_9ACTN</name>
<evidence type="ECO:0000256" key="4">
    <source>
        <dbReference type="SAM" id="Phobius"/>
    </source>
</evidence>
<dbReference type="InterPro" id="IPR050187">
    <property type="entry name" value="Lipid_Phosphate_FormReg"/>
</dbReference>
<dbReference type="InterPro" id="IPR001206">
    <property type="entry name" value="Diacylglycerol_kinase_cat_dom"/>
</dbReference>
<evidence type="ECO:0000259" key="5">
    <source>
        <dbReference type="PROSITE" id="PS50146"/>
    </source>
</evidence>
<dbReference type="Pfam" id="PF00781">
    <property type="entry name" value="DAGK_cat"/>
    <property type="match status" value="1"/>
</dbReference>
<comment type="caution">
    <text evidence="6">The sequence shown here is derived from an EMBL/GenBank/DDBJ whole genome shotgun (WGS) entry which is preliminary data.</text>
</comment>
<evidence type="ECO:0000256" key="2">
    <source>
        <dbReference type="ARBA" id="ARBA00005983"/>
    </source>
</evidence>
<dbReference type="InterPro" id="IPR017438">
    <property type="entry name" value="ATP-NAD_kinase_N"/>
</dbReference>
<feature type="transmembrane region" description="Helical" evidence="4">
    <location>
        <begin position="66"/>
        <end position="86"/>
    </location>
</feature>
<comment type="similarity">
    <text evidence="2">Belongs to the diacylglycerol/lipid kinase family.</text>
</comment>